<organism evidence="2 3">
    <name type="scientific">Frigidibacter albus</name>
    <dbReference type="NCBI Taxonomy" id="1465486"/>
    <lineage>
        <taxon>Bacteria</taxon>
        <taxon>Pseudomonadati</taxon>
        <taxon>Pseudomonadota</taxon>
        <taxon>Alphaproteobacteria</taxon>
        <taxon>Rhodobacterales</taxon>
        <taxon>Paracoccaceae</taxon>
        <taxon>Frigidibacter</taxon>
    </lineage>
</organism>
<dbReference type="EMBL" id="WWNR01000001">
    <property type="protein sequence ID" value="MZQ87904.1"/>
    <property type="molecule type" value="Genomic_DNA"/>
</dbReference>
<name>A0A6L8VCE7_9RHOB</name>
<evidence type="ECO:0000313" key="2">
    <source>
        <dbReference type="EMBL" id="MZQ87904.1"/>
    </source>
</evidence>
<dbReference type="RefSeq" id="WP_161342921.1">
    <property type="nucleotide sequence ID" value="NZ_BMGW01000001.1"/>
</dbReference>
<dbReference type="Pfam" id="PF00583">
    <property type="entry name" value="Acetyltransf_1"/>
    <property type="match status" value="1"/>
</dbReference>
<protein>
    <submittedName>
        <fullName evidence="2">GNAT family N-acetyltransferase</fullName>
    </submittedName>
</protein>
<accession>A0A6L8VCE7</accession>
<dbReference type="OrthoDB" id="3172674at2"/>
<evidence type="ECO:0000313" key="3">
    <source>
        <dbReference type="Proteomes" id="UP000477083"/>
    </source>
</evidence>
<dbReference type="Gene3D" id="3.40.630.30">
    <property type="match status" value="1"/>
</dbReference>
<dbReference type="Proteomes" id="UP000477083">
    <property type="component" value="Unassembled WGS sequence"/>
</dbReference>
<feature type="domain" description="N-acetyltransferase" evidence="1">
    <location>
        <begin position="1"/>
        <end position="152"/>
    </location>
</feature>
<dbReference type="GO" id="GO:0016747">
    <property type="term" value="F:acyltransferase activity, transferring groups other than amino-acyl groups"/>
    <property type="evidence" value="ECO:0007669"/>
    <property type="project" value="InterPro"/>
</dbReference>
<dbReference type="AlphaFoldDB" id="A0A6L8VCE7"/>
<dbReference type="PROSITE" id="PS51186">
    <property type="entry name" value="GNAT"/>
    <property type="match status" value="1"/>
</dbReference>
<keyword evidence="3" id="KW-1185">Reference proteome</keyword>
<dbReference type="InterPro" id="IPR016181">
    <property type="entry name" value="Acyl_CoA_acyltransferase"/>
</dbReference>
<dbReference type="SUPFAM" id="SSF55729">
    <property type="entry name" value="Acyl-CoA N-acyltransferases (Nat)"/>
    <property type="match status" value="1"/>
</dbReference>
<gene>
    <name evidence="2" type="ORF">GS660_02180</name>
</gene>
<dbReference type="InterPro" id="IPR000182">
    <property type="entry name" value="GNAT_dom"/>
</dbReference>
<reference evidence="2 3" key="1">
    <citation type="submission" date="2020-01" db="EMBL/GenBank/DDBJ databases">
        <title>Frigidibacter albus SP32T (=CGMCC 1.13995T).</title>
        <authorList>
            <person name="Liao X."/>
        </authorList>
    </citation>
    <scope>NUCLEOTIDE SEQUENCE [LARGE SCALE GENOMIC DNA]</scope>
    <source>
        <strain evidence="2 3">SP32</strain>
    </source>
</reference>
<keyword evidence="2" id="KW-0808">Transferase</keyword>
<dbReference type="CDD" id="cd04301">
    <property type="entry name" value="NAT_SF"/>
    <property type="match status" value="1"/>
</dbReference>
<dbReference type="Pfam" id="PF14268">
    <property type="entry name" value="YoaP"/>
    <property type="match status" value="1"/>
</dbReference>
<comment type="caution">
    <text evidence="2">The sequence shown here is derived from an EMBL/GenBank/DDBJ whole genome shotgun (WGS) entry which is preliminary data.</text>
</comment>
<dbReference type="InterPro" id="IPR025685">
    <property type="entry name" value="YoaP-like_dom"/>
</dbReference>
<evidence type="ECO:0000259" key="1">
    <source>
        <dbReference type="PROSITE" id="PS51186"/>
    </source>
</evidence>
<proteinExistence type="predicted"/>
<sequence length="259" mass="28201">MTILTLTSESLQHEHICCAIADRKCAQGYGAKKRWLAEQHAHGYRFSRLDARGKVFIEYGPGEQAWMPVIAPGWMVMGCFWVSGQFKGQGHGRALLQTALEEARKLGRAGLVSIAARKKMHFQSDGAWLLRQGFREVDSLDNGFTLLALAADGAGIAERPQFADSARSGPGPEAKGVTVYYSNRCPFTEFHIGTSLAETCAKRGLTPTIVKLDSVEAAQSAPTPATIFSLFLDGRFVTTDLGVCMDSRFDRIVAGALRS</sequence>